<keyword evidence="2" id="KW-0732">Signal</keyword>
<gene>
    <name evidence="4" type="ORF">L21SP4_02050</name>
</gene>
<dbReference type="SUPFAM" id="SSF47473">
    <property type="entry name" value="EF-hand"/>
    <property type="match status" value="1"/>
</dbReference>
<feature type="chain" id="PRO_5005184100" evidence="2">
    <location>
        <begin position="23"/>
        <end position="152"/>
    </location>
</feature>
<evidence type="ECO:0000313" key="4">
    <source>
        <dbReference type="EMBL" id="AKJ65283.1"/>
    </source>
</evidence>
<feature type="region of interest" description="Disordered" evidence="1">
    <location>
        <begin position="22"/>
        <end position="48"/>
    </location>
</feature>
<dbReference type="STRING" id="1307763.L21SP4_02050"/>
<proteinExistence type="predicted"/>
<feature type="region of interest" description="Disordered" evidence="1">
    <location>
        <begin position="103"/>
        <end position="152"/>
    </location>
</feature>
<feature type="domain" description="EF-hand" evidence="3">
    <location>
        <begin position="42"/>
        <end position="77"/>
    </location>
</feature>
<evidence type="ECO:0000313" key="5">
    <source>
        <dbReference type="Proteomes" id="UP000035268"/>
    </source>
</evidence>
<dbReference type="KEGG" id="vbl:L21SP4_02050"/>
<feature type="compositionally biased region" description="Basic residues" evidence="1">
    <location>
        <begin position="120"/>
        <end position="135"/>
    </location>
</feature>
<dbReference type="EMBL" id="CP010904">
    <property type="protein sequence ID" value="AKJ65283.1"/>
    <property type="molecule type" value="Genomic_DNA"/>
</dbReference>
<dbReference type="CDD" id="cd00051">
    <property type="entry name" value="EFh"/>
    <property type="match status" value="1"/>
</dbReference>
<keyword evidence="5" id="KW-1185">Reference proteome</keyword>
<reference evidence="4 5" key="2">
    <citation type="journal article" date="2016" name="ISME J.">
        <title>Characterization of the first cultured representative of Verrucomicrobia subdivision 5 indicates the proposal of a novel phylum.</title>
        <authorList>
            <person name="Spring S."/>
            <person name="Bunk B."/>
            <person name="Sproer C."/>
            <person name="Schumann P."/>
            <person name="Rohde M."/>
            <person name="Tindall B.J."/>
            <person name="Klenk H.P."/>
        </authorList>
    </citation>
    <scope>NUCLEOTIDE SEQUENCE [LARGE SCALE GENOMIC DNA]</scope>
    <source>
        <strain evidence="4 5">L21-Fru-AB</strain>
    </source>
</reference>
<dbReference type="InterPro" id="IPR018247">
    <property type="entry name" value="EF_Hand_1_Ca_BS"/>
</dbReference>
<protein>
    <submittedName>
        <fullName evidence="4">Calcium-binding EF-hand domain protein</fullName>
    </submittedName>
</protein>
<evidence type="ECO:0000259" key="3">
    <source>
        <dbReference type="PROSITE" id="PS50222"/>
    </source>
</evidence>
<feature type="signal peptide" evidence="2">
    <location>
        <begin position="1"/>
        <end position="22"/>
    </location>
</feature>
<name>A0A0G3EFY3_9BACT</name>
<dbReference type="AlphaFoldDB" id="A0A0G3EFY3"/>
<evidence type="ECO:0000256" key="2">
    <source>
        <dbReference type="SAM" id="SignalP"/>
    </source>
</evidence>
<dbReference type="InterPro" id="IPR011992">
    <property type="entry name" value="EF-hand-dom_pair"/>
</dbReference>
<feature type="compositionally biased region" description="Basic and acidic residues" evidence="1">
    <location>
        <begin position="33"/>
        <end position="48"/>
    </location>
</feature>
<feature type="compositionally biased region" description="Basic and acidic residues" evidence="1">
    <location>
        <begin position="136"/>
        <end position="152"/>
    </location>
</feature>
<dbReference type="PROSITE" id="PS00018">
    <property type="entry name" value="EF_HAND_1"/>
    <property type="match status" value="1"/>
</dbReference>
<dbReference type="Pfam" id="PF13202">
    <property type="entry name" value="EF-hand_5"/>
    <property type="match status" value="2"/>
</dbReference>
<dbReference type="Gene3D" id="1.10.238.10">
    <property type="entry name" value="EF-hand"/>
    <property type="match status" value="1"/>
</dbReference>
<dbReference type="Proteomes" id="UP000035268">
    <property type="component" value="Chromosome"/>
</dbReference>
<organism evidence="4 5">
    <name type="scientific">Kiritimatiella glycovorans</name>
    <dbReference type="NCBI Taxonomy" id="1307763"/>
    <lineage>
        <taxon>Bacteria</taxon>
        <taxon>Pseudomonadati</taxon>
        <taxon>Kiritimatiellota</taxon>
        <taxon>Kiritimatiellia</taxon>
        <taxon>Kiritimatiellales</taxon>
        <taxon>Kiritimatiellaceae</taxon>
        <taxon>Kiritimatiella</taxon>
    </lineage>
</organism>
<evidence type="ECO:0000256" key="1">
    <source>
        <dbReference type="SAM" id="MobiDB-lite"/>
    </source>
</evidence>
<reference evidence="5" key="1">
    <citation type="submission" date="2015-02" db="EMBL/GenBank/DDBJ databases">
        <title>Description and complete genome sequence of the first cultured representative of the subdivision 5 of the Verrucomicrobia phylum.</title>
        <authorList>
            <person name="Spring S."/>
            <person name="Bunk B."/>
            <person name="Sproer C."/>
            <person name="Klenk H.-P."/>
        </authorList>
    </citation>
    <scope>NUCLEOTIDE SEQUENCE [LARGE SCALE GENOMIC DNA]</scope>
    <source>
        <strain evidence="5">L21-Fru-AB</strain>
    </source>
</reference>
<dbReference type="InterPro" id="IPR002048">
    <property type="entry name" value="EF_hand_dom"/>
</dbReference>
<accession>A0A0G3EFY3</accession>
<dbReference type="GO" id="GO:0005509">
    <property type="term" value="F:calcium ion binding"/>
    <property type="evidence" value="ECO:0007669"/>
    <property type="project" value="InterPro"/>
</dbReference>
<dbReference type="RefSeq" id="WP_201774624.1">
    <property type="nucleotide sequence ID" value="NZ_CP010904.1"/>
</dbReference>
<dbReference type="PROSITE" id="PS50222">
    <property type="entry name" value="EF_HAND_2"/>
    <property type="match status" value="1"/>
</dbReference>
<sequence precursor="true">MRTGVKMLTAVCAGLIATAATAQDWDGPPRGGRRGEEGARGDRGKQAMDRFRQVDRNGDGVLSLEEFRAVHNRRRAKIEERLGDRIDPERIAKMPSSTEIFRRIDADESGGLDPREMHGAHRRMREKMQQRRARRGGPDGDRDRGGRRPWAE</sequence>